<protein>
    <submittedName>
        <fullName evidence="2">Uncharacterized protein</fullName>
    </submittedName>
</protein>
<feature type="compositionally biased region" description="Basic and acidic residues" evidence="1">
    <location>
        <begin position="99"/>
        <end position="114"/>
    </location>
</feature>
<dbReference type="EMBL" id="JBHSDP010000024">
    <property type="protein sequence ID" value="MFC4331111.1"/>
    <property type="molecule type" value="Genomic_DNA"/>
</dbReference>
<organism evidence="2 3">
    <name type="scientific">Streptomyces andamanensis</name>
    <dbReference type="NCBI Taxonomy" id="1565035"/>
    <lineage>
        <taxon>Bacteria</taxon>
        <taxon>Bacillati</taxon>
        <taxon>Actinomycetota</taxon>
        <taxon>Actinomycetes</taxon>
        <taxon>Kitasatosporales</taxon>
        <taxon>Streptomycetaceae</taxon>
        <taxon>Streptomyces</taxon>
    </lineage>
</organism>
<evidence type="ECO:0000313" key="2">
    <source>
        <dbReference type="EMBL" id="MFC4331111.1"/>
    </source>
</evidence>
<proteinExistence type="predicted"/>
<dbReference type="RefSeq" id="WP_381742274.1">
    <property type="nucleotide sequence ID" value="NZ_JBHSDP010000024.1"/>
</dbReference>
<accession>A0ABV8TK99</accession>
<name>A0ABV8TK99_9ACTN</name>
<dbReference type="Proteomes" id="UP001595824">
    <property type="component" value="Unassembled WGS sequence"/>
</dbReference>
<dbReference type="SUPFAM" id="SSF52309">
    <property type="entry name" value="N-(deoxy)ribosyltransferase-like"/>
    <property type="match status" value="1"/>
</dbReference>
<evidence type="ECO:0000256" key="1">
    <source>
        <dbReference type="SAM" id="MobiDB-lite"/>
    </source>
</evidence>
<sequence>MQARDQRTSTPGTRQPQPLPRAARAEEAARAAARAPGGLSPADVASLQRSAGNGAVTRALDEQRHTHGPSCGHGESGGRVGSEGRAGGSGPAVVQRRKPSQDAPREHFAAKAQDHPEWPVFRGLMTAGGFPPDVVESAWQLLLGGVSEQERLNTGSADPSLDPAERRAYRASNTWYRELVDLVGDHLRITTPTMALWSGGFDVSVYAQSKGHTSLEFTRLGKVVDQLELHADWKLQAPLWNVLSRAFVERATGPVHVFLRAYSPDSVLIAQEIPQLRVIQKVNPAVTVLWHPLYTTADGKIREISEDLRLTDDASYRSRDKCVALMYQYLLRFHDEKNTKASMAHKEMHELLEKNVNPKADAE</sequence>
<reference evidence="3" key="1">
    <citation type="journal article" date="2019" name="Int. J. Syst. Evol. Microbiol.">
        <title>The Global Catalogue of Microorganisms (GCM) 10K type strain sequencing project: providing services to taxonomists for standard genome sequencing and annotation.</title>
        <authorList>
            <consortium name="The Broad Institute Genomics Platform"/>
            <consortium name="The Broad Institute Genome Sequencing Center for Infectious Disease"/>
            <person name="Wu L."/>
            <person name="Ma J."/>
        </authorList>
    </citation>
    <scope>NUCLEOTIDE SEQUENCE [LARGE SCALE GENOMIC DNA]</scope>
    <source>
        <strain evidence="3">PCU 347</strain>
    </source>
</reference>
<gene>
    <name evidence="2" type="ORF">ACFPC0_25700</name>
</gene>
<evidence type="ECO:0000313" key="3">
    <source>
        <dbReference type="Proteomes" id="UP001595824"/>
    </source>
</evidence>
<feature type="compositionally biased region" description="Gly residues" evidence="1">
    <location>
        <begin position="74"/>
        <end position="90"/>
    </location>
</feature>
<comment type="caution">
    <text evidence="2">The sequence shown here is derived from an EMBL/GenBank/DDBJ whole genome shotgun (WGS) entry which is preliminary data.</text>
</comment>
<keyword evidence="3" id="KW-1185">Reference proteome</keyword>
<feature type="region of interest" description="Disordered" evidence="1">
    <location>
        <begin position="1"/>
        <end position="114"/>
    </location>
</feature>